<dbReference type="RefSeq" id="WP_140623445.1">
    <property type="nucleotide sequence ID" value="NZ_VFRQ01000013.1"/>
</dbReference>
<keyword evidence="2 3" id="KW-0040">ANK repeat</keyword>
<dbReference type="SUPFAM" id="SSF48403">
    <property type="entry name" value="Ankyrin repeat"/>
    <property type="match status" value="1"/>
</dbReference>
<keyword evidence="1" id="KW-0677">Repeat</keyword>
<dbReference type="SMART" id="SM00248">
    <property type="entry name" value="ANK"/>
    <property type="match status" value="2"/>
</dbReference>
<comment type="caution">
    <text evidence="5">The sequence shown here is derived from an EMBL/GenBank/DDBJ whole genome shotgun (WGS) entry which is preliminary data.</text>
</comment>
<feature type="chain" id="PRO_5021222304" evidence="4">
    <location>
        <begin position="27"/>
        <end position="190"/>
    </location>
</feature>
<dbReference type="InterPro" id="IPR036770">
    <property type="entry name" value="Ankyrin_rpt-contain_sf"/>
</dbReference>
<dbReference type="PROSITE" id="PS50088">
    <property type="entry name" value="ANK_REPEAT"/>
    <property type="match status" value="2"/>
</dbReference>
<keyword evidence="6" id="KW-1185">Reference proteome</keyword>
<feature type="repeat" description="ANK" evidence="3">
    <location>
        <begin position="107"/>
        <end position="139"/>
    </location>
</feature>
<reference evidence="5 6" key="1">
    <citation type="submission" date="2019-06" db="EMBL/GenBank/DDBJ databases">
        <title>A novel bacterium of genus Pontibacter, isolated from marine sediment.</title>
        <authorList>
            <person name="Huang H."/>
            <person name="Mo K."/>
            <person name="Hu Y."/>
        </authorList>
    </citation>
    <scope>NUCLEOTIDE SEQUENCE [LARGE SCALE GENOMIC DNA]</scope>
    <source>
        <strain evidence="5 6">HB172049</strain>
    </source>
</reference>
<dbReference type="InterPro" id="IPR002110">
    <property type="entry name" value="Ankyrin_rpt"/>
</dbReference>
<dbReference type="PROSITE" id="PS50297">
    <property type="entry name" value="ANK_REP_REGION"/>
    <property type="match status" value="2"/>
</dbReference>
<evidence type="ECO:0000256" key="4">
    <source>
        <dbReference type="SAM" id="SignalP"/>
    </source>
</evidence>
<evidence type="ECO:0000313" key="5">
    <source>
        <dbReference type="EMBL" id="TPE42405.1"/>
    </source>
</evidence>
<sequence>METQKVNIRKSLYYILFVLIFLPACAQSDQNTAADTGAEVPEIDMQAAVIAGNLDVVKQHIEAGTDIDKTEPMSGSTPLITAITFGKTDIAKALIDAGADLSIKNNDGSTALHVAAFFCRVELVQMLLDANADKTLRNNFGATARESVTGDFSQMKPVYGMMQEQLGPLGLQLDMEELEKTRPVIAMMLQ</sequence>
<name>A0A501W1D6_9BACT</name>
<evidence type="ECO:0000256" key="1">
    <source>
        <dbReference type="ARBA" id="ARBA00022737"/>
    </source>
</evidence>
<evidence type="ECO:0000313" key="6">
    <source>
        <dbReference type="Proteomes" id="UP000316727"/>
    </source>
</evidence>
<protein>
    <submittedName>
        <fullName evidence="5">Ankyrin repeat domain-containing protein</fullName>
    </submittedName>
</protein>
<evidence type="ECO:0000256" key="2">
    <source>
        <dbReference type="ARBA" id="ARBA00023043"/>
    </source>
</evidence>
<dbReference type="OrthoDB" id="754271at2"/>
<proteinExistence type="predicted"/>
<dbReference type="EMBL" id="VFRQ01000013">
    <property type="protein sequence ID" value="TPE42405.1"/>
    <property type="molecule type" value="Genomic_DNA"/>
</dbReference>
<dbReference type="Proteomes" id="UP000316727">
    <property type="component" value="Unassembled WGS sequence"/>
</dbReference>
<gene>
    <name evidence="5" type="ORF">FJM65_18445</name>
</gene>
<evidence type="ECO:0000256" key="3">
    <source>
        <dbReference type="PROSITE-ProRule" id="PRU00023"/>
    </source>
</evidence>
<accession>A0A501W1D6</accession>
<organism evidence="5 6">
    <name type="scientific">Pontibacter mangrovi</name>
    <dbReference type="NCBI Taxonomy" id="2589816"/>
    <lineage>
        <taxon>Bacteria</taxon>
        <taxon>Pseudomonadati</taxon>
        <taxon>Bacteroidota</taxon>
        <taxon>Cytophagia</taxon>
        <taxon>Cytophagales</taxon>
        <taxon>Hymenobacteraceae</taxon>
        <taxon>Pontibacter</taxon>
    </lineage>
</organism>
<dbReference type="AlphaFoldDB" id="A0A501W1D6"/>
<feature type="signal peptide" evidence="4">
    <location>
        <begin position="1"/>
        <end position="26"/>
    </location>
</feature>
<dbReference type="PANTHER" id="PTHR24171">
    <property type="entry name" value="ANKYRIN REPEAT DOMAIN-CONTAINING PROTEIN 39-RELATED"/>
    <property type="match status" value="1"/>
</dbReference>
<feature type="repeat" description="ANK" evidence="3">
    <location>
        <begin position="74"/>
        <end position="106"/>
    </location>
</feature>
<dbReference type="Pfam" id="PF12796">
    <property type="entry name" value="Ank_2"/>
    <property type="match status" value="1"/>
</dbReference>
<dbReference type="Gene3D" id="1.25.40.20">
    <property type="entry name" value="Ankyrin repeat-containing domain"/>
    <property type="match status" value="1"/>
</dbReference>
<keyword evidence="4" id="KW-0732">Signal</keyword>